<dbReference type="PANTHER" id="PTHR23501">
    <property type="entry name" value="MAJOR FACILITATOR SUPERFAMILY"/>
    <property type="match status" value="1"/>
</dbReference>
<dbReference type="GO" id="GO:0012505">
    <property type="term" value="C:endomembrane system"/>
    <property type="evidence" value="ECO:0007669"/>
    <property type="project" value="UniProtKB-SubCell"/>
</dbReference>
<dbReference type="PRINTS" id="PR01036">
    <property type="entry name" value="TCRTETB"/>
</dbReference>
<dbReference type="InterPro" id="IPR020846">
    <property type="entry name" value="MFS_dom"/>
</dbReference>
<feature type="non-terminal residue" evidence="9">
    <location>
        <position position="1"/>
    </location>
</feature>
<feature type="transmembrane region" description="Helical" evidence="6">
    <location>
        <begin position="93"/>
        <end position="114"/>
    </location>
</feature>
<dbReference type="Proteomes" id="UP000070444">
    <property type="component" value="Unassembled WGS sequence"/>
</dbReference>
<evidence type="ECO:0000313" key="10">
    <source>
        <dbReference type="Proteomes" id="UP000070444"/>
    </source>
</evidence>
<dbReference type="STRING" id="796925.A0A137NYY9"/>
<sequence length="424" mass="45406">VLTTLGLVLGIMIGTVSETAVSTVSETIGKDLESFGSVTWIAGGYMLTVVSFSPLFGKLSDIFGRKPAVLFCNLIFGVGCLGCALAVNMPMLIIFRVIAGVGGGGLMSLSFIMVSDVIPMVDRPLYFAIVAITFAVSNIIGPIIGGVVALYSWRLIFYVLIPICVILSLITIFILPLPRSKGDIFSKLKRVDWFGCLTLILSMVGIILVSNWGGKDYAWSSAPIIVTLCLAIVFLFIFCYIEAKLAPEPIIPLEMFNRNTISANLANFLVGGVSFVAIFYIPIYYQSVKNFTAIQSGYCLIPLLVAISVVCMMSASLSFLLGTIRGIMWFGTLVIIASVVLLGLVPENAPLGQEIGYILILGIGVGCIKQNVMICCQLSVTQELMAIATGFFTFSSNIGGVIGLAIAGSVYNNVYTNQIHNSLP</sequence>
<dbReference type="Gene3D" id="1.20.1250.20">
    <property type="entry name" value="MFS general substrate transporter like domains"/>
    <property type="match status" value="1"/>
</dbReference>
<dbReference type="PANTHER" id="PTHR23501:SF191">
    <property type="entry name" value="VACUOLAR BASIC AMINO ACID TRANSPORTER 4"/>
    <property type="match status" value="1"/>
</dbReference>
<protein>
    <submittedName>
        <fullName evidence="9">MFS general substrate transporter</fullName>
    </submittedName>
</protein>
<feature type="transmembrane region" description="Helical" evidence="6">
    <location>
        <begin position="327"/>
        <end position="345"/>
    </location>
</feature>
<organism evidence="9 10">
    <name type="scientific">Conidiobolus coronatus (strain ATCC 28846 / CBS 209.66 / NRRL 28638)</name>
    <name type="common">Delacroixia coronata</name>
    <dbReference type="NCBI Taxonomy" id="796925"/>
    <lineage>
        <taxon>Eukaryota</taxon>
        <taxon>Fungi</taxon>
        <taxon>Fungi incertae sedis</taxon>
        <taxon>Zoopagomycota</taxon>
        <taxon>Entomophthoromycotina</taxon>
        <taxon>Entomophthoromycetes</taxon>
        <taxon>Entomophthorales</taxon>
        <taxon>Ancylistaceae</taxon>
        <taxon>Conidiobolus</taxon>
    </lineage>
</organism>
<dbReference type="AlphaFoldDB" id="A0A137NYY9"/>
<feature type="transmembrane region" description="Helical" evidence="6">
    <location>
        <begin position="155"/>
        <end position="178"/>
    </location>
</feature>
<accession>A0A137NYY9</accession>
<keyword evidence="4 6" id="KW-1133">Transmembrane helix</keyword>
<feature type="transmembrane region" description="Helical" evidence="6">
    <location>
        <begin position="126"/>
        <end position="149"/>
    </location>
</feature>
<dbReference type="Pfam" id="PF07690">
    <property type="entry name" value="MFS_1"/>
    <property type="match status" value="1"/>
</dbReference>
<dbReference type="GO" id="GO:0022857">
    <property type="term" value="F:transmembrane transporter activity"/>
    <property type="evidence" value="ECO:0007669"/>
    <property type="project" value="InterPro"/>
</dbReference>
<proteinExistence type="predicted"/>
<keyword evidence="3 6" id="KW-0812">Transmembrane</keyword>
<feature type="transmembrane region" description="Helical" evidence="6">
    <location>
        <begin position="190"/>
        <end position="212"/>
    </location>
</feature>
<feature type="transmembrane region" description="Helical" evidence="6">
    <location>
        <begin position="351"/>
        <end position="372"/>
    </location>
</feature>
<evidence type="ECO:0000256" key="4">
    <source>
        <dbReference type="ARBA" id="ARBA00022989"/>
    </source>
</evidence>
<evidence type="ECO:0000256" key="6">
    <source>
        <dbReference type="SAM" id="Phobius"/>
    </source>
</evidence>
<feature type="transmembrane region" description="Helical" evidence="6">
    <location>
        <begin position="261"/>
        <end position="283"/>
    </location>
</feature>
<feature type="domain" description="Major facilitator superfamily (MFS) profile" evidence="8">
    <location>
        <begin position="1"/>
        <end position="424"/>
    </location>
</feature>
<keyword evidence="2" id="KW-0813">Transport</keyword>
<feature type="chain" id="PRO_5007294287" evidence="7">
    <location>
        <begin position="19"/>
        <end position="424"/>
    </location>
</feature>
<feature type="non-terminal residue" evidence="9">
    <location>
        <position position="424"/>
    </location>
</feature>
<dbReference type="EMBL" id="KQ964608">
    <property type="protein sequence ID" value="KXN67881.1"/>
    <property type="molecule type" value="Genomic_DNA"/>
</dbReference>
<dbReference type="SUPFAM" id="SSF103473">
    <property type="entry name" value="MFS general substrate transporter"/>
    <property type="match status" value="2"/>
</dbReference>
<keyword evidence="5 6" id="KW-0472">Membrane</keyword>
<feature type="signal peptide" evidence="7">
    <location>
        <begin position="1"/>
        <end position="18"/>
    </location>
</feature>
<feature type="transmembrane region" description="Helical" evidence="6">
    <location>
        <begin position="35"/>
        <end position="56"/>
    </location>
</feature>
<dbReference type="GO" id="GO:0005886">
    <property type="term" value="C:plasma membrane"/>
    <property type="evidence" value="ECO:0007669"/>
    <property type="project" value="TreeGrafter"/>
</dbReference>
<dbReference type="Gene3D" id="1.20.1720.10">
    <property type="entry name" value="Multidrug resistance protein D"/>
    <property type="match status" value="1"/>
</dbReference>
<keyword evidence="7" id="KW-0732">Signal</keyword>
<name>A0A137NYY9_CONC2</name>
<gene>
    <name evidence="9" type="ORF">CONCODRAFT_29952</name>
</gene>
<feature type="transmembrane region" description="Helical" evidence="6">
    <location>
        <begin position="218"/>
        <end position="241"/>
    </location>
</feature>
<evidence type="ECO:0000256" key="2">
    <source>
        <dbReference type="ARBA" id="ARBA00022448"/>
    </source>
</evidence>
<reference evidence="9 10" key="1">
    <citation type="journal article" date="2015" name="Genome Biol. Evol.">
        <title>Phylogenomic analyses indicate that early fungi evolved digesting cell walls of algal ancestors of land plants.</title>
        <authorList>
            <person name="Chang Y."/>
            <person name="Wang S."/>
            <person name="Sekimoto S."/>
            <person name="Aerts A.L."/>
            <person name="Choi C."/>
            <person name="Clum A."/>
            <person name="LaButti K.M."/>
            <person name="Lindquist E.A."/>
            <person name="Yee Ngan C."/>
            <person name="Ohm R.A."/>
            <person name="Salamov A.A."/>
            <person name="Grigoriev I.V."/>
            <person name="Spatafora J.W."/>
            <person name="Berbee M.L."/>
        </authorList>
    </citation>
    <scope>NUCLEOTIDE SEQUENCE [LARGE SCALE GENOMIC DNA]</scope>
    <source>
        <strain evidence="9 10">NRRL 28638</strain>
    </source>
</reference>
<feature type="transmembrane region" description="Helical" evidence="6">
    <location>
        <begin position="295"/>
        <end position="320"/>
    </location>
</feature>
<evidence type="ECO:0000259" key="8">
    <source>
        <dbReference type="PROSITE" id="PS50850"/>
    </source>
</evidence>
<evidence type="ECO:0000256" key="7">
    <source>
        <dbReference type="SAM" id="SignalP"/>
    </source>
</evidence>
<comment type="subcellular location">
    <subcellularLocation>
        <location evidence="1">Endomembrane system</location>
        <topology evidence="1">Multi-pass membrane protein</topology>
    </subcellularLocation>
</comment>
<evidence type="ECO:0000256" key="1">
    <source>
        <dbReference type="ARBA" id="ARBA00004127"/>
    </source>
</evidence>
<keyword evidence="10" id="KW-1185">Reference proteome</keyword>
<dbReference type="InterPro" id="IPR011701">
    <property type="entry name" value="MFS"/>
</dbReference>
<evidence type="ECO:0000256" key="5">
    <source>
        <dbReference type="ARBA" id="ARBA00023136"/>
    </source>
</evidence>
<dbReference type="OrthoDB" id="10021397at2759"/>
<feature type="transmembrane region" description="Helical" evidence="6">
    <location>
        <begin position="384"/>
        <end position="407"/>
    </location>
</feature>
<dbReference type="PROSITE" id="PS50850">
    <property type="entry name" value="MFS"/>
    <property type="match status" value="1"/>
</dbReference>
<evidence type="ECO:0000256" key="3">
    <source>
        <dbReference type="ARBA" id="ARBA00022692"/>
    </source>
</evidence>
<evidence type="ECO:0000313" key="9">
    <source>
        <dbReference type="EMBL" id="KXN67881.1"/>
    </source>
</evidence>
<feature type="transmembrane region" description="Helical" evidence="6">
    <location>
        <begin position="68"/>
        <end position="87"/>
    </location>
</feature>
<dbReference type="InterPro" id="IPR036259">
    <property type="entry name" value="MFS_trans_sf"/>
</dbReference>